<gene>
    <name evidence="1" type="ORF">MELA_01708</name>
</gene>
<evidence type="ECO:0008006" key="3">
    <source>
        <dbReference type="Google" id="ProtNLM"/>
    </source>
</evidence>
<protein>
    <recommendedName>
        <fullName evidence="3">CDP-Glycerol:Poly(Glycerophosphate) glycerophosphotransferase</fullName>
    </recommendedName>
</protein>
<dbReference type="AlphaFoldDB" id="A0A564ZJ27"/>
<evidence type="ECO:0000313" key="2">
    <source>
        <dbReference type="Proteomes" id="UP000334340"/>
    </source>
</evidence>
<reference evidence="1 2" key="1">
    <citation type="submission" date="2019-07" db="EMBL/GenBank/DDBJ databases">
        <authorList>
            <person name="Cremers G."/>
        </authorList>
    </citation>
    <scope>NUCLEOTIDE SEQUENCE [LARGE SCALE GENOMIC DNA]</scope>
</reference>
<proteinExistence type="predicted"/>
<name>A0A564ZJ27_9BACT</name>
<dbReference type="Proteomes" id="UP000334340">
    <property type="component" value="Unassembled WGS sequence"/>
</dbReference>
<dbReference type="InterPro" id="IPR043148">
    <property type="entry name" value="TagF_C"/>
</dbReference>
<accession>A0A564ZJ27</accession>
<dbReference type="Gene3D" id="3.40.50.12580">
    <property type="match status" value="1"/>
</dbReference>
<dbReference type="SUPFAM" id="SSF53756">
    <property type="entry name" value="UDP-Glycosyltransferase/glycogen phosphorylase"/>
    <property type="match status" value="1"/>
</dbReference>
<organism evidence="1 2">
    <name type="scientific">Candidatus Methylomirabilis lanthanidiphila</name>
    <dbReference type="NCBI Taxonomy" id="2211376"/>
    <lineage>
        <taxon>Bacteria</taxon>
        <taxon>Candidatus Methylomirabilota</taxon>
        <taxon>Candidatus Methylomirabilia</taxon>
        <taxon>Candidatus Methylomirabilales</taxon>
        <taxon>Candidatus Methylomirabilaceae</taxon>
        <taxon>Candidatus Methylomirabilis</taxon>
    </lineage>
</organism>
<keyword evidence="2" id="KW-1185">Reference proteome</keyword>
<sequence>MRIGFLFNHYSPHQMPHAAPYAYELSRRYPEFEVVIVTSSEAEVAMARSIGALYPGHRCRLARLYSAWWYRLIDPLVSLLVFGRKNRILKDNLDFFRGLDALVSPERHCRRLHTQYGLQQLKLIHTRHGAGDREGTREEEVALFDFVLLPGQKNVDRLAAAGYLKPGRYVVTGYPKFEVIRGWDRGRRRLFDNPNPVVVYNPHFYQPLSSWSSMGHAVLDFFVAHPQYNLIFAPHAVLFERRWRHHASLPARYKKASNILIDTDSPALSDMTYTLAADIYLGDVSSQIYEFLLEPRPCIFLNGHKVAWENNPHYAHWRFGQVIDDVARELGPALAAASDTHPRFLPEQLAGFAYTFYEESGSTAAQRGADAIATFVVGDSQAAVSLSAA</sequence>
<dbReference type="EMBL" id="CABIKM010000026">
    <property type="protein sequence ID" value="VUZ85325.1"/>
    <property type="molecule type" value="Genomic_DNA"/>
</dbReference>
<evidence type="ECO:0000313" key="1">
    <source>
        <dbReference type="EMBL" id="VUZ85325.1"/>
    </source>
</evidence>